<accession>A0ABW1JJ76</accession>
<evidence type="ECO:0000259" key="1">
    <source>
        <dbReference type="Pfam" id="PF26035"/>
    </source>
</evidence>
<feature type="domain" description="DUF8010" evidence="1">
    <location>
        <begin position="3"/>
        <end position="104"/>
    </location>
</feature>
<dbReference type="Pfam" id="PF26035">
    <property type="entry name" value="DUF8010"/>
    <property type="match status" value="1"/>
</dbReference>
<dbReference type="InterPro" id="IPR058323">
    <property type="entry name" value="DUF8010"/>
</dbReference>
<dbReference type="RefSeq" id="WP_345717721.1">
    <property type="nucleotide sequence ID" value="NZ_BAABFP010000007.1"/>
</dbReference>
<evidence type="ECO:0000259" key="2">
    <source>
        <dbReference type="Pfam" id="PF26572"/>
    </source>
</evidence>
<name>A0ABW1JJ76_9ACTN</name>
<dbReference type="Proteomes" id="UP001596189">
    <property type="component" value="Unassembled WGS sequence"/>
</dbReference>
<comment type="caution">
    <text evidence="3">The sequence shown here is derived from an EMBL/GenBank/DDBJ whole genome shotgun (WGS) entry which is preliminary data.</text>
</comment>
<reference evidence="4" key="1">
    <citation type="journal article" date="2019" name="Int. J. Syst. Evol. Microbiol.">
        <title>The Global Catalogue of Microorganisms (GCM) 10K type strain sequencing project: providing services to taxonomists for standard genome sequencing and annotation.</title>
        <authorList>
            <consortium name="The Broad Institute Genomics Platform"/>
            <consortium name="The Broad Institute Genome Sequencing Center for Infectious Disease"/>
            <person name="Wu L."/>
            <person name="Ma J."/>
        </authorList>
    </citation>
    <scope>NUCLEOTIDE SEQUENCE [LARGE SCALE GENOMIC DNA]</scope>
    <source>
        <strain evidence="4">KACC 14249</strain>
    </source>
</reference>
<dbReference type="EMBL" id="JBHSRD010000008">
    <property type="protein sequence ID" value="MFC6009199.1"/>
    <property type="molecule type" value="Genomic_DNA"/>
</dbReference>
<sequence length="214" mass="21623">MSDLLLPDPQTAADLTTYLARARRVDPDGAARLVAAGTALAVYVSPVHGGSGPTVLGLRVVPLAAPAALDRTVPLSALADRLARPSAETGTVALPVPPMDATDAGWAGVTPPRTGWQAVGALDVQALGVAARAGIDEIATGAGEGSGSAAVVRLRALVWGRDLDGVDGVPAGAAYVAESLGFLGADEPVTLHAQGPWRRLSSVRGHVIARRSLI</sequence>
<evidence type="ECO:0000313" key="4">
    <source>
        <dbReference type="Proteomes" id="UP001596189"/>
    </source>
</evidence>
<dbReference type="InterPro" id="IPR058498">
    <property type="entry name" value="DUF8185"/>
</dbReference>
<gene>
    <name evidence="3" type="ORF">ACFQDO_18870</name>
</gene>
<evidence type="ECO:0000313" key="3">
    <source>
        <dbReference type="EMBL" id="MFC6009199.1"/>
    </source>
</evidence>
<dbReference type="Pfam" id="PF26572">
    <property type="entry name" value="DUF8185"/>
    <property type="match status" value="1"/>
</dbReference>
<organism evidence="3 4">
    <name type="scientific">Angustibacter luteus</name>
    <dbReference type="NCBI Taxonomy" id="658456"/>
    <lineage>
        <taxon>Bacteria</taxon>
        <taxon>Bacillati</taxon>
        <taxon>Actinomycetota</taxon>
        <taxon>Actinomycetes</taxon>
        <taxon>Kineosporiales</taxon>
        <taxon>Kineosporiaceae</taxon>
    </lineage>
</organism>
<feature type="domain" description="DUF8185" evidence="2">
    <location>
        <begin position="111"/>
        <end position="212"/>
    </location>
</feature>
<keyword evidence="4" id="KW-1185">Reference proteome</keyword>
<proteinExistence type="predicted"/>
<protein>
    <submittedName>
        <fullName evidence="3">Uncharacterized protein</fullName>
    </submittedName>
</protein>